<evidence type="ECO:0008006" key="4">
    <source>
        <dbReference type="Google" id="ProtNLM"/>
    </source>
</evidence>
<dbReference type="EMBL" id="NWUJ01000008">
    <property type="protein sequence ID" value="PFH33697.1"/>
    <property type="molecule type" value="Genomic_DNA"/>
</dbReference>
<dbReference type="VEuPathDB" id="ToxoDB:BESB_079130"/>
<keyword evidence="1" id="KW-0472">Membrane</keyword>
<evidence type="ECO:0000313" key="3">
    <source>
        <dbReference type="Proteomes" id="UP000224006"/>
    </source>
</evidence>
<gene>
    <name evidence="2" type="ORF">BESB_079130</name>
</gene>
<feature type="transmembrane region" description="Helical" evidence="1">
    <location>
        <begin position="95"/>
        <end position="116"/>
    </location>
</feature>
<comment type="caution">
    <text evidence="2">The sequence shown here is derived from an EMBL/GenBank/DDBJ whole genome shotgun (WGS) entry which is preliminary data.</text>
</comment>
<reference evidence="2 3" key="1">
    <citation type="submission" date="2017-09" db="EMBL/GenBank/DDBJ databases">
        <title>Genome sequencing of Besnoitia besnoiti strain Bb-Ger1.</title>
        <authorList>
            <person name="Schares G."/>
            <person name="Venepally P."/>
            <person name="Lorenzi H.A."/>
        </authorList>
    </citation>
    <scope>NUCLEOTIDE SEQUENCE [LARGE SCALE GENOMIC DNA]</scope>
    <source>
        <strain evidence="2 3">Bb-Ger1</strain>
    </source>
</reference>
<dbReference type="AlphaFoldDB" id="A0A2A9MDL0"/>
<dbReference type="OrthoDB" id="336864at2759"/>
<dbReference type="GeneID" id="40312840"/>
<dbReference type="RefSeq" id="XP_029217706.1">
    <property type="nucleotide sequence ID" value="XM_029366275.1"/>
</dbReference>
<feature type="transmembrane region" description="Helical" evidence="1">
    <location>
        <begin position="54"/>
        <end position="75"/>
    </location>
</feature>
<keyword evidence="1" id="KW-0812">Transmembrane</keyword>
<protein>
    <recommendedName>
        <fullName evidence="4">Transmembrane protein</fullName>
    </recommendedName>
</protein>
<evidence type="ECO:0000256" key="1">
    <source>
        <dbReference type="SAM" id="Phobius"/>
    </source>
</evidence>
<accession>A0A2A9MDL0</accession>
<keyword evidence="3" id="KW-1185">Reference proteome</keyword>
<keyword evidence="1" id="KW-1133">Transmembrane helix</keyword>
<sequence>MANVREVAEFLMLTIAALGALSSLSRPDCNFPLFVYLWWTFFYVPEERKVQQRFMVAFIFLSIVQDIFYILYWPIRWFAHDWLALSSDTEGLHVLVTFFALLEIGLKLLLLALLLIPGAGTNTSEAIKMWFQRLGQPMQSRDTQVPLLITGSAPRPVMPGSAGVAQPVRFTQFPSHPPLSSSGVVYSS</sequence>
<name>A0A2A9MDL0_BESBE</name>
<organism evidence="2 3">
    <name type="scientific">Besnoitia besnoiti</name>
    <name type="common">Apicomplexan protozoan</name>
    <dbReference type="NCBI Taxonomy" id="94643"/>
    <lineage>
        <taxon>Eukaryota</taxon>
        <taxon>Sar</taxon>
        <taxon>Alveolata</taxon>
        <taxon>Apicomplexa</taxon>
        <taxon>Conoidasida</taxon>
        <taxon>Coccidia</taxon>
        <taxon>Eucoccidiorida</taxon>
        <taxon>Eimeriorina</taxon>
        <taxon>Sarcocystidae</taxon>
        <taxon>Besnoitia</taxon>
    </lineage>
</organism>
<evidence type="ECO:0000313" key="2">
    <source>
        <dbReference type="EMBL" id="PFH33697.1"/>
    </source>
</evidence>
<dbReference type="KEGG" id="bbes:BESB_079130"/>
<dbReference type="Proteomes" id="UP000224006">
    <property type="component" value="Chromosome VII"/>
</dbReference>
<proteinExistence type="predicted"/>